<proteinExistence type="predicted"/>
<evidence type="ECO:0000313" key="2">
    <source>
        <dbReference type="EMBL" id="RTZ49468.1"/>
    </source>
</evidence>
<organism evidence="2 3">
    <name type="scientific">Chryseobacterium arthrosphaerae</name>
    <dbReference type="NCBI Taxonomy" id="651561"/>
    <lineage>
        <taxon>Bacteria</taxon>
        <taxon>Pseudomonadati</taxon>
        <taxon>Bacteroidota</taxon>
        <taxon>Flavobacteriia</taxon>
        <taxon>Flavobacteriales</taxon>
        <taxon>Weeksellaceae</taxon>
        <taxon>Chryseobacterium group</taxon>
        <taxon>Chryseobacterium</taxon>
    </lineage>
</organism>
<gene>
    <name evidence="2" type="primary">bcsF</name>
    <name evidence="2" type="ORF">EJ377_02335</name>
</gene>
<evidence type="ECO:0000256" key="1">
    <source>
        <dbReference type="SAM" id="Phobius"/>
    </source>
</evidence>
<keyword evidence="1" id="KW-1133">Transmembrane helix</keyword>
<reference evidence="2 3" key="1">
    <citation type="submission" date="2018-12" db="EMBL/GenBank/DDBJ databases">
        <title>Draft Genome Sequence of Chryseobacterium arthrosphaerae strain ED882-96 Isolated from the Blood of a Patient with Liver Cirrhosis in Taiwan.</title>
        <authorList>
            <person name="Lin J.-N."/>
            <person name="Lai C.-H."/>
            <person name="Yang C.-H."/>
            <person name="Huang Y.-H."/>
        </authorList>
    </citation>
    <scope>NUCLEOTIDE SEQUENCE [LARGE SCALE GENOMIC DNA]</scope>
    <source>
        <strain evidence="2 3">ED882-96</strain>
    </source>
</reference>
<feature type="transmembrane region" description="Helical" evidence="1">
    <location>
        <begin position="6"/>
        <end position="24"/>
    </location>
</feature>
<accession>A0A432DZ06</accession>
<name>A0A432DZ06_9FLAO</name>
<dbReference type="AlphaFoldDB" id="A0A432DZ06"/>
<comment type="caution">
    <text evidence="2">The sequence shown here is derived from an EMBL/GenBank/DDBJ whole genome shotgun (WGS) entry which is preliminary data.</text>
</comment>
<sequence>MTIIVYLFIFLPLYSLFALMLNIVRNIHYIRQIFTKPHFLKPKTEVRQ</sequence>
<keyword evidence="1" id="KW-0812">Transmembrane</keyword>
<protein>
    <submittedName>
        <fullName evidence="2">Cellulose biosynthesis protein BcsF</fullName>
    </submittedName>
</protein>
<dbReference type="Proteomes" id="UP000276953">
    <property type="component" value="Unassembled WGS sequence"/>
</dbReference>
<dbReference type="EMBL" id="RYFC01000001">
    <property type="protein sequence ID" value="RTZ49468.1"/>
    <property type="molecule type" value="Genomic_DNA"/>
</dbReference>
<evidence type="ECO:0000313" key="3">
    <source>
        <dbReference type="Proteomes" id="UP000276953"/>
    </source>
</evidence>
<keyword evidence="1" id="KW-0472">Membrane</keyword>